<feature type="transmembrane region" description="Helical" evidence="1">
    <location>
        <begin position="406"/>
        <end position="427"/>
    </location>
</feature>
<feature type="transmembrane region" description="Helical" evidence="1">
    <location>
        <begin position="469"/>
        <end position="490"/>
    </location>
</feature>
<feature type="transmembrane region" description="Helical" evidence="1">
    <location>
        <begin position="167"/>
        <end position="185"/>
    </location>
</feature>
<protein>
    <submittedName>
        <fullName evidence="2">DUF4173 domain-containing protein</fullName>
    </submittedName>
</protein>
<keyword evidence="3" id="KW-1185">Reference proteome</keyword>
<comment type="caution">
    <text evidence="2">The sequence shown here is derived from an EMBL/GenBank/DDBJ whole genome shotgun (WGS) entry which is preliminary data.</text>
</comment>
<keyword evidence="1" id="KW-1133">Transmembrane helix</keyword>
<name>A0A4S4NBH2_9RHOB</name>
<feature type="transmembrane region" description="Helical" evidence="1">
    <location>
        <begin position="192"/>
        <end position="208"/>
    </location>
</feature>
<keyword evidence="1" id="KW-0472">Membrane</keyword>
<dbReference type="EMBL" id="SRKY01000002">
    <property type="protein sequence ID" value="THH36756.1"/>
    <property type="molecule type" value="Genomic_DNA"/>
</dbReference>
<accession>A0A4S4NBH2</accession>
<keyword evidence="1" id="KW-0812">Transmembrane</keyword>
<feature type="transmembrane region" description="Helical" evidence="1">
    <location>
        <begin position="318"/>
        <end position="338"/>
    </location>
</feature>
<dbReference type="AlphaFoldDB" id="A0A4S4NBH2"/>
<sequence length="609" mass="65879">MAEVLARRFRTHPRSSSKPGLRGSVTCGSCAVVAVPRVFSGVIVMAWALFAVARTVPCGRAGCKAMGLHKLCTNLPAPPARRRAKTGETPAKKEGAGTMKSYLVRGVPLRLQQDGWWLSAPVAEPAGPPVDTGRQGWLGESHLPNLALLVALVALADQLVWNVAPGLSLAVFVAVCIAAAAELLPGRIPARRRFLAAAIALIACLPVIELVQPLSLLFYFAGLPLALMALTGRRLRGAFRFWWLAPIFSCSDAAQAVRAPEAAQDMAGRARSALMGWALPLGVGIVFCGLLLSANPVLDQWARGVLDWSPQAPDLRRMVLWFCLALCIWPLVNLARFAPQLSPDPKPAKFGPVRVPGIINGGAIARSLILFNGLFALQNTLDVAVLAAGIGLPDGMSYAEYAHRGAYPLVILALLSGGFALLARPFITAAPFLRYLLLIWVAQTVWLTCSSLLRLDLYVETYGLTRMRMAAAIWMGLVAAGLALTLWQILRGQSNLWLLQRSAALGAGVVWLCCFVSFDRAIAHYNLTHDVQQDWRYLCRLGDGARLPVLVHTGRSLADTCGLHHPLAGPISAPADWREWGFRNARLRRSLATFEAEMATDVRSSDPHY</sequence>
<organism evidence="2 3">
    <name type="scientific">Aliishimia ponticola</name>
    <dbReference type="NCBI Taxonomy" id="2499833"/>
    <lineage>
        <taxon>Bacteria</taxon>
        <taxon>Pseudomonadati</taxon>
        <taxon>Pseudomonadota</taxon>
        <taxon>Alphaproteobacteria</taxon>
        <taxon>Rhodobacterales</taxon>
        <taxon>Paracoccaceae</taxon>
        <taxon>Aliishimia</taxon>
    </lineage>
</organism>
<dbReference type="Proteomes" id="UP000306602">
    <property type="component" value="Unassembled WGS sequence"/>
</dbReference>
<feature type="transmembrane region" description="Helical" evidence="1">
    <location>
        <begin position="214"/>
        <end position="232"/>
    </location>
</feature>
<reference evidence="2 3" key="1">
    <citation type="submission" date="2019-04" db="EMBL/GenBank/DDBJ databases">
        <title>Shimia ponticola sp. nov., isolated from seawater.</title>
        <authorList>
            <person name="Kim Y.-O."/>
            <person name="Yoon J.-H."/>
        </authorList>
    </citation>
    <scope>NUCLEOTIDE SEQUENCE [LARGE SCALE GENOMIC DNA]</scope>
    <source>
        <strain evidence="2 3">MYP11</strain>
    </source>
</reference>
<evidence type="ECO:0000313" key="2">
    <source>
        <dbReference type="EMBL" id="THH36756.1"/>
    </source>
</evidence>
<dbReference type="OrthoDB" id="7280060at2"/>
<dbReference type="InterPro" id="IPR025291">
    <property type="entry name" value="DUF4153"/>
</dbReference>
<gene>
    <name evidence="2" type="ORF">E4Z66_07355</name>
</gene>
<feature type="transmembrane region" description="Helical" evidence="1">
    <location>
        <begin position="433"/>
        <end position="457"/>
    </location>
</feature>
<proteinExistence type="predicted"/>
<evidence type="ECO:0000313" key="3">
    <source>
        <dbReference type="Proteomes" id="UP000306602"/>
    </source>
</evidence>
<dbReference type="Pfam" id="PF13687">
    <property type="entry name" value="DUF4153"/>
    <property type="match status" value="1"/>
</dbReference>
<evidence type="ECO:0000256" key="1">
    <source>
        <dbReference type="SAM" id="Phobius"/>
    </source>
</evidence>
<feature type="transmembrane region" description="Helical" evidence="1">
    <location>
        <begin position="274"/>
        <end position="298"/>
    </location>
</feature>